<name>A0A4R2Q0Q9_9PSEU</name>
<sequence>MVTVMPAAPVHVEEAAQVLAGALRDDAMMSAFVGGRPNDHEKRLAHLYEVFIREGLRHGAVDLARAEGESNVLGVAVWSAPGRARGTMVQQLRDLRAYTRAFGLRRLLGARTLEGTLHAARPGEPHWYLAVIGVHPAGHGHGVGSALLRTRLSTIDRTGTPAYLEASTERSAALYARFGFTSIGTVAGFPPPVEPIAMWRAGVGDRSSARTR</sequence>
<dbReference type="Gene3D" id="3.40.630.30">
    <property type="match status" value="1"/>
</dbReference>
<dbReference type="GO" id="GO:0016747">
    <property type="term" value="F:acyltransferase activity, transferring groups other than amino-acyl groups"/>
    <property type="evidence" value="ECO:0007669"/>
    <property type="project" value="InterPro"/>
</dbReference>
<dbReference type="InterPro" id="IPR052523">
    <property type="entry name" value="Trichothecene_AcTrans"/>
</dbReference>
<organism evidence="2 3">
    <name type="scientific">Tamaricihabitans halophyticus</name>
    <dbReference type="NCBI Taxonomy" id="1262583"/>
    <lineage>
        <taxon>Bacteria</taxon>
        <taxon>Bacillati</taxon>
        <taxon>Actinomycetota</taxon>
        <taxon>Actinomycetes</taxon>
        <taxon>Pseudonocardiales</taxon>
        <taxon>Pseudonocardiaceae</taxon>
        <taxon>Tamaricihabitans</taxon>
    </lineage>
</organism>
<evidence type="ECO:0000313" key="3">
    <source>
        <dbReference type="Proteomes" id="UP000294911"/>
    </source>
</evidence>
<dbReference type="CDD" id="cd04301">
    <property type="entry name" value="NAT_SF"/>
    <property type="match status" value="1"/>
</dbReference>
<dbReference type="PANTHER" id="PTHR42791">
    <property type="entry name" value="GNAT FAMILY ACETYLTRANSFERASE"/>
    <property type="match status" value="1"/>
</dbReference>
<dbReference type="InterPro" id="IPR000182">
    <property type="entry name" value="GNAT_dom"/>
</dbReference>
<reference evidence="2 3" key="1">
    <citation type="submission" date="2019-03" db="EMBL/GenBank/DDBJ databases">
        <title>Genomic Encyclopedia of Type Strains, Phase IV (KMG-IV): sequencing the most valuable type-strain genomes for metagenomic binning, comparative biology and taxonomic classification.</title>
        <authorList>
            <person name="Goeker M."/>
        </authorList>
    </citation>
    <scope>NUCLEOTIDE SEQUENCE [LARGE SCALE GENOMIC DNA]</scope>
    <source>
        <strain evidence="2 3">DSM 45765</strain>
    </source>
</reference>
<keyword evidence="2" id="KW-0808">Transferase</keyword>
<feature type="domain" description="N-acetyltransferase" evidence="1">
    <location>
        <begin position="61"/>
        <end position="203"/>
    </location>
</feature>
<dbReference type="RefSeq" id="WP_132881109.1">
    <property type="nucleotide sequence ID" value="NZ_SLXQ01000026.1"/>
</dbReference>
<proteinExistence type="predicted"/>
<comment type="caution">
    <text evidence="2">The sequence shown here is derived from an EMBL/GenBank/DDBJ whole genome shotgun (WGS) entry which is preliminary data.</text>
</comment>
<dbReference type="SUPFAM" id="SSF55729">
    <property type="entry name" value="Acyl-CoA N-acyltransferases (Nat)"/>
    <property type="match status" value="1"/>
</dbReference>
<evidence type="ECO:0000313" key="2">
    <source>
        <dbReference type="EMBL" id="TCP41254.1"/>
    </source>
</evidence>
<dbReference type="EMBL" id="SLXQ01000026">
    <property type="protein sequence ID" value="TCP41254.1"/>
    <property type="molecule type" value="Genomic_DNA"/>
</dbReference>
<protein>
    <submittedName>
        <fullName evidence="2">Acetyltransferase (GNAT) family protein</fullName>
    </submittedName>
</protein>
<gene>
    <name evidence="2" type="ORF">EV191_12644</name>
</gene>
<dbReference type="InterPro" id="IPR016181">
    <property type="entry name" value="Acyl_CoA_acyltransferase"/>
</dbReference>
<keyword evidence="3" id="KW-1185">Reference proteome</keyword>
<dbReference type="Proteomes" id="UP000294911">
    <property type="component" value="Unassembled WGS sequence"/>
</dbReference>
<evidence type="ECO:0000259" key="1">
    <source>
        <dbReference type="PROSITE" id="PS51186"/>
    </source>
</evidence>
<dbReference type="Pfam" id="PF13508">
    <property type="entry name" value="Acetyltransf_7"/>
    <property type="match status" value="1"/>
</dbReference>
<dbReference type="OrthoDB" id="7057833at2"/>
<accession>A0A4R2Q0Q9</accession>
<dbReference type="PANTHER" id="PTHR42791:SF1">
    <property type="entry name" value="N-ACETYLTRANSFERASE DOMAIN-CONTAINING PROTEIN"/>
    <property type="match status" value="1"/>
</dbReference>
<dbReference type="PROSITE" id="PS51186">
    <property type="entry name" value="GNAT"/>
    <property type="match status" value="1"/>
</dbReference>
<dbReference type="AlphaFoldDB" id="A0A4R2Q0Q9"/>